<dbReference type="AlphaFoldDB" id="A0A0F9HJW2"/>
<dbReference type="InterPro" id="IPR023798">
    <property type="entry name" value="Ribosomal_uS7_dom"/>
</dbReference>
<accession>A0A0F9HJW2</accession>
<dbReference type="Pfam" id="PF00177">
    <property type="entry name" value="Ribosomal_S7"/>
    <property type="match status" value="1"/>
</dbReference>
<evidence type="ECO:0000313" key="5">
    <source>
        <dbReference type="EMBL" id="KKL75432.1"/>
    </source>
</evidence>
<keyword evidence="3" id="KW-0687">Ribonucleoprotein</keyword>
<dbReference type="Gene3D" id="1.10.455.10">
    <property type="entry name" value="Ribosomal protein S7 domain"/>
    <property type="match status" value="1"/>
</dbReference>
<feature type="non-terminal residue" evidence="5">
    <location>
        <position position="330"/>
    </location>
</feature>
<gene>
    <name evidence="5" type="ORF">LCGC14_2054930</name>
</gene>
<dbReference type="GO" id="GO:0003735">
    <property type="term" value="F:structural constituent of ribosome"/>
    <property type="evidence" value="ECO:0007669"/>
    <property type="project" value="InterPro"/>
</dbReference>
<dbReference type="PANTHER" id="PTHR11205">
    <property type="entry name" value="RIBOSOMAL PROTEIN S7"/>
    <property type="match status" value="1"/>
</dbReference>
<dbReference type="InterPro" id="IPR027417">
    <property type="entry name" value="P-loop_NTPase"/>
</dbReference>
<evidence type="ECO:0000259" key="4">
    <source>
        <dbReference type="Pfam" id="PF00177"/>
    </source>
</evidence>
<dbReference type="EMBL" id="LAZR01024352">
    <property type="protein sequence ID" value="KKL75432.1"/>
    <property type="molecule type" value="Genomic_DNA"/>
</dbReference>
<dbReference type="CDD" id="cd14867">
    <property type="entry name" value="uS7_Eukaryote"/>
    <property type="match status" value="1"/>
</dbReference>
<name>A0A0F9HJW2_9ZZZZ</name>
<dbReference type="GO" id="GO:0006412">
    <property type="term" value="P:translation"/>
    <property type="evidence" value="ECO:0007669"/>
    <property type="project" value="InterPro"/>
</dbReference>
<dbReference type="GO" id="GO:0015935">
    <property type="term" value="C:small ribosomal subunit"/>
    <property type="evidence" value="ECO:0007669"/>
    <property type="project" value="InterPro"/>
</dbReference>
<comment type="caution">
    <text evidence="5">The sequence shown here is derived from an EMBL/GenBank/DDBJ whole genome shotgun (WGS) entry which is preliminary data.</text>
</comment>
<feature type="domain" description="Small ribosomal subunit protein uS7" evidence="4">
    <location>
        <begin position="40"/>
        <end position="188"/>
    </location>
</feature>
<dbReference type="InterPro" id="IPR000235">
    <property type="entry name" value="Ribosomal_uS7"/>
</dbReference>
<dbReference type="NCBIfam" id="TIGR01028">
    <property type="entry name" value="uS7_euk_arch"/>
    <property type="match status" value="1"/>
</dbReference>
<evidence type="ECO:0000256" key="1">
    <source>
        <dbReference type="ARBA" id="ARBA00007151"/>
    </source>
</evidence>
<organism evidence="5">
    <name type="scientific">marine sediment metagenome</name>
    <dbReference type="NCBI Taxonomy" id="412755"/>
    <lineage>
        <taxon>unclassified sequences</taxon>
        <taxon>metagenomes</taxon>
        <taxon>ecological metagenomes</taxon>
    </lineage>
</organism>
<dbReference type="SUPFAM" id="SSF47973">
    <property type="entry name" value="Ribosomal protein S7"/>
    <property type="match status" value="1"/>
</dbReference>
<evidence type="ECO:0000256" key="3">
    <source>
        <dbReference type="ARBA" id="ARBA00023274"/>
    </source>
</evidence>
<dbReference type="InterPro" id="IPR005716">
    <property type="entry name" value="Ribosomal_uS7_euk/arc"/>
</dbReference>
<proteinExistence type="inferred from homology"/>
<protein>
    <recommendedName>
        <fullName evidence="4">Small ribosomal subunit protein uS7 domain-containing protein</fullName>
    </recommendedName>
</protein>
<evidence type="ECO:0000256" key="2">
    <source>
        <dbReference type="ARBA" id="ARBA00022980"/>
    </source>
</evidence>
<dbReference type="InterPro" id="IPR036823">
    <property type="entry name" value="Ribosomal_uS7_dom_sf"/>
</dbReference>
<sequence>MLFRKWDLSDITIEDPGLKTAISLRKQIYPYTFGRSALKRFNKADVNIVERLVNKLMHFGKKYAKNTGRMAGKKTRLTNTVKAAFEIIHLKTGKNPVEVLVRAIENSAPNEDTTRIVYGGTVYHVSVDVSPIRRVDLALRFITDCVKEATFSNPKAIEEHLAEQLILAASNNPNAPSLKKKHELESLAPKTTDENVGLAHKRSGEDHSNALTQIWTEHDYCSKNHDNILVVTTCNKFEVIDKRIRDRFRCIEFSLPNKDDAYKILKNKTQHFNVPLLEAELQYHVKRMKGLSGRELSTFIEDVEGYISEGMSKEKAIERVIKQQARNKGN</sequence>
<reference evidence="5" key="1">
    <citation type="journal article" date="2015" name="Nature">
        <title>Complex archaea that bridge the gap between prokaryotes and eukaryotes.</title>
        <authorList>
            <person name="Spang A."/>
            <person name="Saw J.H."/>
            <person name="Jorgensen S.L."/>
            <person name="Zaremba-Niedzwiedzka K."/>
            <person name="Martijn J."/>
            <person name="Lind A.E."/>
            <person name="van Eijk R."/>
            <person name="Schleper C."/>
            <person name="Guy L."/>
            <person name="Ettema T.J."/>
        </authorList>
    </citation>
    <scope>NUCLEOTIDE SEQUENCE</scope>
</reference>
<dbReference type="NCBIfam" id="NF003106">
    <property type="entry name" value="PRK04027.1"/>
    <property type="match status" value="1"/>
</dbReference>
<comment type="similarity">
    <text evidence="1">Belongs to the universal ribosomal protein uS7 family.</text>
</comment>
<keyword evidence="2" id="KW-0689">Ribosomal protein</keyword>
<dbReference type="SUPFAM" id="SSF52540">
    <property type="entry name" value="P-loop containing nucleoside triphosphate hydrolases"/>
    <property type="match status" value="1"/>
</dbReference>